<name>A0AAE1D5Y2_9GAST</name>
<comment type="caution">
    <text evidence="1">The sequence shown here is derived from an EMBL/GenBank/DDBJ whole genome shotgun (WGS) entry which is preliminary data.</text>
</comment>
<accession>A0AAE1D5Y2</accession>
<reference evidence="1" key="1">
    <citation type="journal article" date="2023" name="G3 (Bethesda)">
        <title>A reference genome for the long-term kleptoplast-retaining sea slug Elysia crispata morphotype clarki.</title>
        <authorList>
            <person name="Eastman K.E."/>
            <person name="Pendleton A.L."/>
            <person name="Shaikh M.A."/>
            <person name="Suttiyut T."/>
            <person name="Ogas R."/>
            <person name="Tomko P."/>
            <person name="Gavelis G."/>
            <person name="Widhalm J.R."/>
            <person name="Wisecaver J.H."/>
        </authorList>
    </citation>
    <scope>NUCLEOTIDE SEQUENCE</scope>
    <source>
        <strain evidence="1">ECLA1</strain>
    </source>
</reference>
<keyword evidence="2" id="KW-1185">Reference proteome</keyword>
<dbReference type="EMBL" id="JAWDGP010005301">
    <property type="protein sequence ID" value="KAK3758025.1"/>
    <property type="molecule type" value="Genomic_DNA"/>
</dbReference>
<organism evidence="1 2">
    <name type="scientific">Elysia crispata</name>
    <name type="common">lettuce slug</name>
    <dbReference type="NCBI Taxonomy" id="231223"/>
    <lineage>
        <taxon>Eukaryota</taxon>
        <taxon>Metazoa</taxon>
        <taxon>Spiralia</taxon>
        <taxon>Lophotrochozoa</taxon>
        <taxon>Mollusca</taxon>
        <taxon>Gastropoda</taxon>
        <taxon>Heterobranchia</taxon>
        <taxon>Euthyneura</taxon>
        <taxon>Panpulmonata</taxon>
        <taxon>Sacoglossa</taxon>
        <taxon>Placobranchoidea</taxon>
        <taxon>Plakobranchidae</taxon>
        <taxon>Elysia</taxon>
    </lineage>
</organism>
<gene>
    <name evidence="1" type="ORF">RRG08_006606</name>
</gene>
<evidence type="ECO:0000313" key="1">
    <source>
        <dbReference type="EMBL" id="KAK3758025.1"/>
    </source>
</evidence>
<sequence length="130" mass="14598">MRHLPQICSMFKNVPHEIILPSDQPSKITNQILASLTVRSTISPRLSLHEIPAQLHLASGLTIGVSRLSSVCRHNSYRDSFVSRRWTSLRCASVTVFTIDWDITRVFLTDGVNSSYYNSDDQTVTYGASN</sequence>
<protein>
    <submittedName>
        <fullName evidence="1">Uncharacterized protein</fullName>
    </submittedName>
</protein>
<proteinExistence type="predicted"/>
<dbReference type="Proteomes" id="UP001283361">
    <property type="component" value="Unassembled WGS sequence"/>
</dbReference>
<dbReference type="AlphaFoldDB" id="A0AAE1D5Y2"/>
<evidence type="ECO:0000313" key="2">
    <source>
        <dbReference type="Proteomes" id="UP001283361"/>
    </source>
</evidence>